<dbReference type="PROSITE" id="PS00675">
    <property type="entry name" value="SIGMA54_INTERACT_1"/>
    <property type="match status" value="1"/>
</dbReference>
<comment type="caution">
    <text evidence="18">The sequence shown here is derived from an EMBL/GenBank/DDBJ whole genome shotgun (WGS) entry which is preliminary data.</text>
</comment>
<evidence type="ECO:0000259" key="17">
    <source>
        <dbReference type="Pfam" id="PF04548"/>
    </source>
</evidence>
<dbReference type="CDD" id="cd00882">
    <property type="entry name" value="Ras_like_GTPase"/>
    <property type="match status" value="1"/>
</dbReference>
<dbReference type="PANTHER" id="PTHR10903:SF135">
    <property type="entry name" value="TRANSLOCASE OF CHLOROPLAST 120, CHLOROPLASTIC-RELATED"/>
    <property type="match status" value="1"/>
</dbReference>
<keyword evidence="14" id="KW-0342">GTP-binding</keyword>
<evidence type="ECO:0000256" key="6">
    <source>
        <dbReference type="ARBA" id="ARBA00022692"/>
    </source>
</evidence>
<keyword evidence="19" id="KW-1185">Reference proteome</keyword>
<keyword evidence="6" id="KW-0812">Transmembrane</keyword>
<organism evidence="18 19">
    <name type="scientific">Tritrichomonas musculus</name>
    <dbReference type="NCBI Taxonomy" id="1915356"/>
    <lineage>
        <taxon>Eukaryota</taxon>
        <taxon>Metamonada</taxon>
        <taxon>Parabasalia</taxon>
        <taxon>Tritrichomonadida</taxon>
        <taxon>Tritrichomonadidae</taxon>
        <taxon>Tritrichomonas</taxon>
    </lineage>
</organism>
<keyword evidence="8" id="KW-0547">Nucleotide-binding</keyword>
<dbReference type="Gene3D" id="3.40.50.300">
    <property type="entry name" value="P-loop containing nucleotide triphosphate hydrolases"/>
    <property type="match status" value="1"/>
</dbReference>
<evidence type="ECO:0000256" key="11">
    <source>
        <dbReference type="ARBA" id="ARBA00022842"/>
    </source>
</evidence>
<dbReference type="Pfam" id="PF04548">
    <property type="entry name" value="AIG1"/>
    <property type="match status" value="1"/>
</dbReference>
<keyword evidence="15" id="KW-0472">Membrane</keyword>
<keyword evidence="4" id="KW-0150">Chloroplast</keyword>
<evidence type="ECO:0000313" key="19">
    <source>
        <dbReference type="Proteomes" id="UP001470230"/>
    </source>
</evidence>
<dbReference type="PANTHER" id="PTHR10903">
    <property type="entry name" value="GTPASE, IMAP FAMILY MEMBER-RELATED"/>
    <property type="match status" value="1"/>
</dbReference>
<dbReference type="InterPro" id="IPR006703">
    <property type="entry name" value="G_AIG1"/>
</dbReference>
<evidence type="ECO:0000256" key="10">
    <source>
        <dbReference type="ARBA" id="ARBA00022805"/>
    </source>
</evidence>
<evidence type="ECO:0000256" key="7">
    <source>
        <dbReference type="ARBA" id="ARBA00022723"/>
    </source>
</evidence>
<evidence type="ECO:0000313" key="18">
    <source>
        <dbReference type="EMBL" id="KAK8838096.1"/>
    </source>
</evidence>
<keyword evidence="9" id="KW-0378">Hydrolase</keyword>
<keyword evidence="5" id="KW-0934">Plastid</keyword>
<sequence length="360" mass="42713">MIESNNKKCVTILVIGETGVGKSSIGNAFLNKKDMFEINSDPDSSTFETSSKSNYVNGIMRQFIDTQGLSSTDSLDSEHIQQMVNFLKESQLKINAIFIALNIQCPRFNKEIQMMFQLINDFYNNPKLWNQTGIIFTRCYQGYFDRENAETRYRPKIINFIKKLPGCQNIEPELPCFFVDSPNWEHDESTRREYDRVLEYSLKFQPFLSNQFKYAMAEYKQKEEELLENVLVRSEYVVTPNSSIKEKILFYENQIRYKIIDRNDEILYTEPVTINSWTEKKKSRIEVETKIEKNRFIKLKNKYDSLCNQNFGDNRHQNQTHDYFVEKTIYTQYKRNIYIDPDGNATFGDWNANNEWEEIK</sequence>
<dbReference type="Proteomes" id="UP001470230">
    <property type="component" value="Unassembled WGS sequence"/>
</dbReference>
<evidence type="ECO:0000256" key="12">
    <source>
        <dbReference type="ARBA" id="ARBA00022927"/>
    </source>
</evidence>
<evidence type="ECO:0000256" key="2">
    <source>
        <dbReference type="ARBA" id="ARBA00004167"/>
    </source>
</evidence>
<evidence type="ECO:0000256" key="1">
    <source>
        <dbReference type="ARBA" id="ARBA00001946"/>
    </source>
</evidence>
<dbReference type="InterPro" id="IPR027417">
    <property type="entry name" value="P-loop_NTPase"/>
</dbReference>
<keyword evidence="12" id="KW-0653">Protein transport</keyword>
<protein>
    <recommendedName>
        <fullName evidence="17">AIG1-type G domain-containing protein</fullName>
    </recommendedName>
</protein>
<keyword evidence="7" id="KW-0479">Metal-binding</keyword>
<keyword evidence="13" id="KW-1133">Transmembrane helix</keyword>
<evidence type="ECO:0000256" key="16">
    <source>
        <dbReference type="ARBA" id="ARBA00024013"/>
    </source>
</evidence>
<dbReference type="EMBL" id="JAPFFF010000057">
    <property type="protein sequence ID" value="KAK8838096.1"/>
    <property type="molecule type" value="Genomic_DNA"/>
</dbReference>
<evidence type="ECO:0000256" key="13">
    <source>
        <dbReference type="ARBA" id="ARBA00022989"/>
    </source>
</evidence>
<evidence type="ECO:0000256" key="15">
    <source>
        <dbReference type="ARBA" id="ARBA00023136"/>
    </source>
</evidence>
<name>A0ABR2GWQ7_9EUKA</name>
<evidence type="ECO:0000256" key="3">
    <source>
        <dbReference type="ARBA" id="ARBA00022448"/>
    </source>
</evidence>
<dbReference type="InterPro" id="IPR025662">
    <property type="entry name" value="Sigma_54_int_dom_ATP-bd_1"/>
</dbReference>
<evidence type="ECO:0000256" key="14">
    <source>
        <dbReference type="ARBA" id="ARBA00023134"/>
    </source>
</evidence>
<accession>A0ABR2GWQ7</accession>
<dbReference type="SUPFAM" id="SSF52540">
    <property type="entry name" value="P-loop containing nucleoside triphosphate hydrolases"/>
    <property type="match status" value="1"/>
</dbReference>
<keyword evidence="3" id="KW-0813">Transport</keyword>
<keyword evidence="10" id="KW-1002">Plastid outer membrane</keyword>
<proteinExistence type="predicted"/>
<evidence type="ECO:0000256" key="9">
    <source>
        <dbReference type="ARBA" id="ARBA00022801"/>
    </source>
</evidence>
<evidence type="ECO:0000256" key="4">
    <source>
        <dbReference type="ARBA" id="ARBA00022528"/>
    </source>
</evidence>
<dbReference type="InterPro" id="IPR045058">
    <property type="entry name" value="GIMA/IAN/Toc"/>
</dbReference>
<reference evidence="18 19" key="1">
    <citation type="submission" date="2024-04" db="EMBL/GenBank/DDBJ databases">
        <title>Tritrichomonas musculus Genome.</title>
        <authorList>
            <person name="Alves-Ferreira E."/>
            <person name="Grigg M."/>
            <person name="Lorenzi H."/>
            <person name="Galac M."/>
        </authorList>
    </citation>
    <scope>NUCLEOTIDE SEQUENCE [LARGE SCALE GENOMIC DNA]</scope>
    <source>
        <strain evidence="18 19">EAF2021</strain>
    </source>
</reference>
<gene>
    <name evidence="18" type="ORF">M9Y10_036048</name>
</gene>
<feature type="domain" description="AIG1-type G" evidence="17">
    <location>
        <begin position="11"/>
        <end position="138"/>
    </location>
</feature>
<evidence type="ECO:0000256" key="5">
    <source>
        <dbReference type="ARBA" id="ARBA00022640"/>
    </source>
</evidence>
<comment type="cofactor">
    <cofactor evidence="1">
        <name>Mg(2+)</name>
        <dbReference type="ChEBI" id="CHEBI:18420"/>
    </cofactor>
</comment>
<evidence type="ECO:0000256" key="8">
    <source>
        <dbReference type="ARBA" id="ARBA00022741"/>
    </source>
</evidence>
<comment type="subcellular location">
    <subcellularLocation>
        <location evidence="2">Membrane</location>
        <topology evidence="2">Single-pass membrane protein</topology>
    </subcellularLocation>
    <subcellularLocation>
        <location evidence="16">Plastid</location>
        <location evidence="16">Chloroplast outer membrane</location>
    </subcellularLocation>
</comment>
<keyword evidence="11" id="KW-0460">Magnesium</keyword>